<evidence type="ECO:0000256" key="3">
    <source>
        <dbReference type="ARBA" id="ARBA00023163"/>
    </source>
</evidence>
<dbReference type="InterPro" id="IPR011991">
    <property type="entry name" value="ArsR-like_HTH"/>
</dbReference>
<dbReference type="InterPro" id="IPR001845">
    <property type="entry name" value="HTH_ArsR_DNA-bd_dom"/>
</dbReference>
<name>A0A1M6QNF4_9BACT</name>
<dbReference type="Proteomes" id="UP000185812">
    <property type="component" value="Unassembled WGS sequence"/>
</dbReference>
<keyword evidence="6" id="KW-1185">Reference proteome</keyword>
<dbReference type="AlphaFoldDB" id="A0A1M6QNF4"/>
<keyword evidence="3" id="KW-0804">Transcription</keyword>
<dbReference type="Pfam" id="PF12840">
    <property type="entry name" value="HTH_20"/>
    <property type="match status" value="1"/>
</dbReference>
<dbReference type="NCBIfam" id="NF033788">
    <property type="entry name" value="HTH_metalloreg"/>
    <property type="match status" value="1"/>
</dbReference>
<dbReference type="CDD" id="cd00090">
    <property type="entry name" value="HTH_ARSR"/>
    <property type="match status" value="1"/>
</dbReference>
<dbReference type="RefSeq" id="WP_072714526.1">
    <property type="nucleotide sequence ID" value="NZ_FRAU01000001.1"/>
</dbReference>
<dbReference type="SMART" id="SM00418">
    <property type="entry name" value="HTH_ARSR"/>
    <property type="match status" value="1"/>
</dbReference>
<dbReference type="OrthoDB" id="9800049at2"/>
<gene>
    <name evidence="5" type="ORF">SAMN04488087_0690</name>
</gene>
<dbReference type="InterPro" id="IPR036390">
    <property type="entry name" value="WH_DNA-bd_sf"/>
</dbReference>
<dbReference type="PANTHER" id="PTHR33154">
    <property type="entry name" value="TRANSCRIPTIONAL REGULATOR, ARSR FAMILY"/>
    <property type="match status" value="1"/>
</dbReference>
<dbReference type="PROSITE" id="PS50987">
    <property type="entry name" value="HTH_ARSR_2"/>
    <property type="match status" value="1"/>
</dbReference>
<sequence>MARNEARRFLPPEERMAALMRALGHPARIAILKLLAERGTMPCFELVEELPLAQATISQHLRTLREVGLITFQAEGPRSYYRICPEVLQELDRAFRFLMIQLRPAFSPESGLPPQVA</sequence>
<evidence type="ECO:0000256" key="2">
    <source>
        <dbReference type="ARBA" id="ARBA00023125"/>
    </source>
</evidence>
<dbReference type="PANTHER" id="PTHR33154:SF15">
    <property type="entry name" value="REGULATORY PROTEIN ARSR"/>
    <property type="match status" value="1"/>
</dbReference>
<dbReference type="GO" id="GO:0003700">
    <property type="term" value="F:DNA-binding transcription factor activity"/>
    <property type="evidence" value="ECO:0007669"/>
    <property type="project" value="InterPro"/>
</dbReference>
<proteinExistence type="predicted"/>
<dbReference type="SUPFAM" id="SSF46785">
    <property type="entry name" value="Winged helix' DNA-binding domain"/>
    <property type="match status" value="1"/>
</dbReference>
<dbReference type="InterPro" id="IPR036388">
    <property type="entry name" value="WH-like_DNA-bd_sf"/>
</dbReference>
<dbReference type="Gene3D" id="1.10.10.10">
    <property type="entry name" value="Winged helix-like DNA-binding domain superfamily/Winged helix DNA-binding domain"/>
    <property type="match status" value="1"/>
</dbReference>
<evidence type="ECO:0000313" key="6">
    <source>
        <dbReference type="Proteomes" id="UP000185812"/>
    </source>
</evidence>
<evidence type="ECO:0000256" key="1">
    <source>
        <dbReference type="ARBA" id="ARBA00023015"/>
    </source>
</evidence>
<dbReference type="EMBL" id="FRAU01000001">
    <property type="protein sequence ID" value="SHK21620.1"/>
    <property type="molecule type" value="Genomic_DNA"/>
</dbReference>
<feature type="domain" description="HTH arsR-type" evidence="4">
    <location>
        <begin position="10"/>
        <end position="103"/>
    </location>
</feature>
<dbReference type="STRING" id="633813.SAMN04488087_0690"/>
<protein>
    <submittedName>
        <fullName evidence="5">Transcriptional regulator, ArsR family</fullName>
    </submittedName>
</protein>
<keyword evidence="2" id="KW-0238">DNA-binding</keyword>
<evidence type="ECO:0000313" key="5">
    <source>
        <dbReference type="EMBL" id="SHK21620.1"/>
    </source>
</evidence>
<reference evidence="6" key="1">
    <citation type="submission" date="2016-11" db="EMBL/GenBank/DDBJ databases">
        <authorList>
            <person name="Varghese N."/>
            <person name="Submissions S."/>
        </authorList>
    </citation>
    <scope>NUCLEOTIDE SEQUENCE [LARGE SCALE GENOMIC DNA]</scope>
    <source>
        <strain evidence="6">DSM 22212</strain>
    </source>
</reference>
<dbReference type="PRINTS" id="PR00778">
    <property type="entry name" value="HTHARSR"/>
</dbReference>
<organism evidence="5 6">
    <name type="scientific">Rhodothermus profundi</name>
    <dbReference type="NCBI Taxonomy" id="633813"/>
    <lineage>
        <taxon>Bacteria</taxon>
        <taxon>Pseudomonadati</taxon>
        <taxon>Rhodothermota</taxon>
        <taxon>Rhodothermia</taxon>
        <taxon>Rhodothermales</taxon>
        <taxon>Rhodothermaceae</taxon>
        <taxon>Rhodothermus</taxon>
    </lineage>
</organism>
<dbReference type="InterPro" id="IPR051081">
    <property type="entry name" value="HTH_MetalResp_TranReg"/>
</dbReference>
<keyword evidence="1" id="KW-0805">Transcription regulation</keyword>
<evidence type="ECO:0000259" key="4">
    <source>
        <dbReference type="PROSITE" id="PS50987"/>
    </source>
</evidence>
<dbReference type="GO" id="GO:0003677">
    <property type="term" value="F:DNA binding"/>
    <property type="evidence" value="ECO:0007669"/>
    <property type="project" value="UniProtKB-KW"/>
</dbReference>
<accession>A0A1M6QNF4</accession>